<gene>
    <name evidence="1" type="ORF">LLUT_LOCUS15101</name>
</gene>
<proteinExistence type="predicted"/>
<evidence type="ECO:0000313" key="1">
    <source>
        <dbReference type="EMBL" id="CAL0314041.1"/>
    </source>
</evidence>
<comment type="caution">
    <text evidence="1">The sequence shown here is derived from an EMBL/GenBank/DDBJ whole genome shotgun (WGS) entry which is preliminary data.</text>
</comment>
<reference evidence="1 2" key="1">
    <citation type="submission" date="2024-03" db="EMBL/GenBank/DDBJ databases">
        <authorList>
            <person name="Martinez-Hernandez J."/>
        </authorList>
    </citation>
    <scope>NUCLEOTIDE SEQUENCE [LARGE SCALE GENOMIC DNA]</scope>
</reference>
<evidence type="ECO:0000313" key="2">
    <source>
        <dbReference type="Proteomes" id="UP001497480"/>
    </source>
</evidence>
<name>A0AAV1WYA7_LUPLU</name>
<accession>A0AAV1WYA7</accession>
<sequence>MSTGQTLDLRTNHCWFSDDGFYQFLEGEWESLRVVGRSSFVFKEKLKILKGSLKRWNRDHFGVLDRKISDQVDIINLIDGKGSSGALSNEDISTRNMATLKILKGSLKRWNMDHFGVLDRKISDQVDIINLIDGKGSSGALSNEDISTRNMATVDLWSYIMKPPPRKRPFRDNFLTSSSNI</sequence>
<dbReference type="EMBL" id="CAXHTB010000010">
    <property type="protein sequence ID" value="CAL0314041.1"/>
    <property type="molecule type" value="Genomic_DNA"/>
</dbReference>
<dbReference type="AlphaFoldDB" id="A0AAV1WYA7"/>
<protein>
    <submittedName>
        <fullName evidence="1">Uncharacterized protein</fullName>
    </submittedName>
</protein>
<dbReference type="Proteomes" id="UP001497480">
    <property type="component" value="Unassembled WGS sequence"/>
</dbReference>
<organism evidence="1 2">
    <name type="scientific">Lupinus luteus</name>
    <name type="common">European yellow lupine</name>
    <dbReference type="NCBI Taxonomy" id="3873"/>
    <lineage>
        <taxon>Eukaryota</taxon>
        <taxon>Viridiplantae</taxon>
        <taxon>Streptophyta</taxon>
        <taxon>Embryophyta</taxon>
        <taxon>Tracheophyta</taxon>
        <taxon>Spermatophyta</taxon>
        <taxon>Magnoliopsida</taxon>
        <taxon>eudicotyledons</taxon>
        <taxon>Gunneridae</taxon>
        <taxon>Pentapetalae</taxon>
        <taxon>rosids</taxon>
        <taxon>fabids</taxon>
        <taxon>Fabales</taxon>
        <taxon>Fabaceae</taxon>
        <taxon>Papilionoideae</taxon>
        <taxon>50 kb inversion clade</taxon>
        <taxon>genistoids sensu lato</taxon>
        <taxon>core genistoids</taxon>
        <taxon>Genisteae</taxon>
        <taxon>Lupinus</taxon>
    </lineage>
</organism>
<keyword evidence="2" id="KW-1185">Reference proteome</keyword>